<protein>
    <submittedName>
        <fullName evidence="6">Metalloprotease-like protein</fullName>
    </submittedName>
</protein>
<evidence type="ECO:0000256" key="5">
    <source>
        <dbReference type="SAM" id="SignalP"/>
    </source>
</evidence>
<dbReference type="GO" id="GO:0008237">
    <property type="term" value="F:metallopeptidase activity"/>
    <property type="evidence" value="ECO:0007669"/>
    <property type="project" value="UniProtKB-KW"/>
</dbReference>
<dbReference type="GO" id="GO:0016020">
    <property type="term" value="C:membrane"/>
    <property type="evidence" value="ECO:0007669"/>
    <property type="project" value="UniProtKB-SubCell"/>
</dbReference>
<dbReference type="STRING" id="1193682.BJP25_26305"/>
<dbReference type="GO" id="GO:0006508">
    <property type="term" value="P:proteolysis"/>
    <property type="evidence" value="ECO:0007669"/>
    <property type="project" value="UniProtKB-KW"/>
</dbReference>
<evidence type="ECO:0000256" key="4">
    <source>
        <dbReference type="ARBA" id="ARBA00023136"/>
    </source>
</evidence>
<sequence length="458" mass="47982">MPRLLPALLAVGVLLGCTSTVTGTPVGQGSVVAPDTGETDTSFVKNTDGGEVDQLAAAVVDDVRAYWTDTFPGVFDQQFDDLTGGYYSVDTADATAPKPPCVDNPTEVEGNAFYCPSADTIAWDRAALLPVLKERFGEAAVMLVLAHEIGHAVQARTGVGADQRRANPGRFPTILVEAMADCYAGSFVRWVADGKAPHLRIEKQRLDSALESLISFRDPIGTDQSESGAHGDAFDRVSAFQDGFDSGARLCSGMTVDNREFTLTGFTRASDAETGGNLPFDKLLESVTPGLNDYFSSVATKAGKQWRKVTPKTVAGDPTCDGGKQGPVASCGSAGDVELDDADSLPKIHSDIGDYATATLLASRYGLSLRKLLGKGTSGPDAQKSAVCLAGGFTGALFRVPAEQRYLSPGDMDEAVQVLLDYDYAARDSAGAATAAGFDRVAAFRLGFTKGADGCGLT</sequence>
<keyword evidence="7" id="KW-1185">Reference proteome</keyword>
<proteinExistence type="predicted"/>
<name>A0A1Q9LHL7_9PSEU</name>
<dbReference type="PANTHER" id="PTHR30168">
    <property type="entry name" value="PUTATIVE MEMBRANE PROTEIN YPFJ"/>
    <property type="match status" value="1"/>
</dbReference>
<keyword evidence="5" id="KW-0732">Signal</keyword>
<keyword evidence="2" id="KW-0812">Transmembrane</keyword>
<evidence type="ECO:0000313" key="7">
    <source>
        <dbReference type="Proteomes" id="UP000186040"/>
    </source>
</evidence>
<dbReference type="SUPFAM" id="SSF55486">
    <property type="entry name" value="Metalloproteases ('zincins'), catalytic domain"/>
    <property type="match status" value="1"/>
</dbReference>
<feature type="signal peptide" evidence="5">
    <location>
        <begin position="1"/>
        <end position="23"/>
    </location>
</feature>
<evidence type="ECO:0000256" key="3">
    <source>
        <dbReference type="ARBA" id="ARBA00022989"/>
    </source>
</evidence>
<feature type="chain" id="PRO_5012728868" evidence="5">
    <location>
        <begin position="24"/>
        <end position="458"/>
    </location>
</feature>
<keyword evidence="6" id="KW-0378">Hydrolase</keyword>
<dbReference type="EMBL" id="MKQR01000022">
    <property type="protein sequence ID" value="OLR91500.1"/>
    <property type="molecule type" value="Genomic_DNA"/>
</dbReference>
<organism evidence="6 7">
    <name type="scientific">Actinokineospora bangkokensis</name>
    <dbReference type="NCBI Taxonomy" id="1193682"/>
    <lineage>
        <taxon>Bacteria</taxon>
        <taxon>Bacillati</taxon>
        <taxon>Actinomycetota</taxon>
        <taxon>Actinomycetes</taxon>
        <taxon>Pseudonocardiales</taxon>
        <taxon>Pseudonocardiaceae</taxon>
        <taxon>Actinokineospora</taxon>
    </lineage>
</organism>
<dbReference type="PANTHER" id="PTHR30168:SF0">
    <property type="entry name" value="INNER MEMBRANE PROTEIN"/>
    <property type="match status" value="1"/>
</dbReference>
<evidence type="ECO:0000313" key="6">
    <source>
        <dbReference type="EMBL" id="OLR91500.1"/>
    </source>
</evidence>
<dbReference type="Pfam" id="PF04228">
    <property type="entry name" value="Zn_peptidase"/>
    <property type="match status" value="1"/>
</dbReference>
<evidence type="ECO:0000256" key="1">
    <source>
        <dbReference type="ARBA" id="ARBA00004167"/>
    </source>
</evidence>
<keyword evidence="4" id="KW-0472">Membrane</keyword>
<evidence type="ECO:0000256" key="2">
    <source>
        <dbReference type="ARBA" id="ARBA00022692"/>
    </source>
</evidence>
<dbReference type="PROSITE" id="PS51257">
    <property type="entry name" value="PROKAR_LIPOPROTEIN"/>
    <property type="match status" value="1"/>
</dbReference>
<dbReference type="Proteomes" id="UP000186040">
    <property type="component" value="Unassembled WGS sequence"/>
</dbReference>
<keyword evidence="6" id="KW-0645">Protease</keyword>
<gene>
    <name evidence="6" type="ORF">BJP25_26305</name>
</gene>
<reference evidence="6 7" key="1">
    <citation type="submission" date="2016-10" db="EMBL/GenBank/DDBJ databases">
        <title>The Draft Genome Sequence of Actinokineospora bangkokensis 44EHWT reveals the biosynthetic pathway of antifungal compounds Thailandins with unusual extender unit butylmalonyl-CoA.</title>
        <authorList>
            <person name="Greule A."/>
            <person name="Intra B."/>
            <person name="Flemming S."/>
            <person name="Rommel M.G."/>
            <person name="Panbangred W."/>
            <person name="Bechthold A."/>
        </authorList>
    </citation>
    <scope>NUCLEOTIDE SEQUENCE [LARGE SCALE GENOMIC DNA]</scope>
    <source>
        <strain evidence="6 7">44EHW</strain>
    </source>
</reference>
<dbReference type="InterPro" id="IPR007343">
    <property type="entry name" value="Uncharacterised_pept_Zn_put"/>
</dbReference>
<comment type="subcellular location">
    <subcellularLocation>
        <location evidence="1">Membrane</location>
        <topology evidence="1">Single-pass membrane protein</topology>
    </subcellularLocation>
</comment>
<keyword evidence="3" id="KW-1133">Transmembrane helix</keyword>
<accession>A0A1Q9LHL7</accession>
<dbReference type="AlphaFoldDB" id="A0A1Q9LHL7"/>
<keyword evidence="6" id="KW-0482">Metalloprotease</keyword>
<comment type="caution">
    <text evidence="6">The sequence shown here is derived from an EMBL/GenBank/DDBJ whole genome shotgun (WGS) entry which is preliminary data.</text>
</comment>